<reference evidence="1" key="1">
    <citation type="submission" date="2019-10" db="EMBL/GenBank/DDBJ databases">
        <authorList>
            <person name="Nor Muhammad N."/>
        </authorList>
    </citation>
    <scope>NUCLEOTIDE SEQUENCE</scope>
</reference>
<dbReference type="EMBL" id="LR727045">
    <property type="protein sequence ID" value="VWO98592.1"/>
    <property type="molecule type" value="Genomic_DNA"/>
</dbReference>
<name>A0A5K1JZV4_9APHY</name>
<protein>
    <submittedName>
        <fullName evidence="1">NADPH oxidase B (Superoxide-generating NADPH oxidase heavy chain subunit A)</fullName>
    </submittedName>
</protein>
<evidence type="ECO:0000313" key="1">
    <source>
        <dbReference type="EMBL" id="VWO98592.1"/>
    </source>
</evidence>
<gene>
    <name evidence="1" type="primary">J7H173</name>
</gene>
<accession>A0A5K1JZV4</accession>
<sequence>MLPPVDESPFPQSNLGSLLALLELARVGNDPIDEPTPWVWEAWRKVIACEYAPWQAGATRKNTHLFDDARGHGRRFVIAYHAAGSHVVARVRFATDLTEGELYKGREWLTSWWRWQRYGDLINLDDKINAIFIKAGVIRTSRSVADLDVSVLSGPSHPLFVLGRGLFGEDVWGWEASSDPAVLRWLRHTLDMTRRDWIVLHDDPWRRVDRMRHMVYSMCQAVASHRCSPGDISGYVVKLGYIVETMDFLRIDSRMEQVAQYRKILQAIRDCMGSWGAPPTSPLLPPNMCRVLASLPTALYRNMIVHDVAKSLNMLDIRANQAADFPIDVYDVLSSTDVGFLVGDFGFPDCMDAEHTLFANSDEDTEAGMSCLE</sequence>
<proteinExistence type="predicted"/>
<organism evidence="1">
    <name type="scientific">Ganoderma boninense</name>
    <dbReference type="NCBI Taxonomy" id="34458"/>
    <lineage>
        <taxon>Eukaryota</taxon>
        <taxon>Fungi</taxon>
        <taxon>Dikarya</taxon>
        <taxon>Basidiomycota</taxon>
        <taxon>Agaricomycotina</taxon>
        <taxon>Agaricomycetes</taxon>
        <taxon>Polyporales</taxon>
        <taxon>Polyporaceae</taxon>
        <taxon>Ganoderma</taxon>
    </lineage>
</organism>
<dbReference type="AlphaFoldDB" id="A0A5K1JZV4"/>